<evidence type="ECO:0000313" key="3">
    <source>
        <dbReference type="Proteomes" id="UP000292136"/>
    </source>
</evidence>
<accession>A0ABY0IPF5</accession>
<dbReference type="EMBL" id="SHKM01000001">
    <property type="protein sequence ID" value="RZT89463.1"/>
    <property type="molecule type" value="Genomic_DNA"/>
</dbReference>
<gene>
    <name evidence="2" type="ORF">EV678_0249</name>
</gene>
<dbReference type="RefSeq" id="WP_130458216.1">
    <property type="nucleotide sequence ID" value="NZ_SHKM01000001.1"/>
</dbReference>
<feature type="signal peptide" evidence="1">
    <location>
        <begin position="1"/>
        <end position="30"/>
    </location>
</feature>
<evidence type="ECO:0000313" key="2">
    <source>
        <dbReference type="EMBL" id="RZT89463.1"/>
    </source>
</evidence>
<feature type="chain" id="PRO_5047074751" evidence="1">
    <location>
        <begin position="31"/>
        <end position="123"/>
    </location>
</feature>
<keyword evidence="3" id="KW-1185">Reference proteome</keyword>
<dbReference type="PROSITE" id="PS51257">
    <property type="entry name" value="PROKAR_LIPOPROTEIN"/>
    <property type="match status" value="1"/>
</dbReference>
<proteinExistence type="predicted"/>
<comment type="caution">
    <text evidence="2">The sequence shown here is derived from an EMBL/GenBank/DDBJ whole genome shotgun (WGS) entry which is preliminary data.</text>
</comment>
<reference evidence="2 3" key="1">
    <citation type="submission" date="2019-02" db="EMBL/GenBank/DDBJ databases">
        <title>Genomic Encyclopedia of Type Strains, Phase IV (KMG-IV): sequencing the most valuable type-strain genomes for metagenomic binning, comparative biology and taxonomic classification.</title>
        <authorList>
            <person name="Goeker M."/>
        </authorList>
    </citation>
    <scope>NUCLEOTIDE SEQUENCE [LARGE SCALE GENOMIC DNA]</scope>
    <source>
        <strain evidence="2 3">DSM 21223</strain>
    </source>
</reference>
<keyword evidence="1" id="KW-0732">Signal</keyword>
<organism evidence="2 3">
    <name type="scientific">Azospira oryzae</name>
    <dbReference type="NCBI Taxonomy" id="146939"/>
    <lineage>
        <taxon>Bacteria</taxon>
        <taxon>Pseudomonadati</taxon>
        <taxon>Pseudomonadota</taxon>
        <taxon>Betaproteobacteria</taxon>
        <taxon>Rhodocyclales</taxon>
        <taxon>Rhodocyclaceae</taxon>
        <taxon>Azospira</taxon>
    </lineage>
</organism>
<evidence type="ECO:0000256" key="1">
    <source>
        <dbReference type="SAM" id="SignalP"/>
    </source>
</evidence>
<sequence>MPPRKHPARLALVLLSLAACLAAPVAPATAAPLKVLGFDDMSCQAWVRSRDEAEQRALYLAWMRGVLSGHNYARQSQQVSAISSGTIENYVNRYCSEKPTGNFGDAILRLSDQFSGRNAALTK</sequence>
<protein>
    <submittedName>
        <fullName evidence="2">HdeA/HdeB family protein</fullName>
    </submittedName>
</protein>
<name>A0ABY0IPF5_9RHOO</name>
<dbReference type="Proteomes" id="UP000292136">
    <property type="component" value="Unassembled WGS sequence"/>
</dbReference>